<dbReference type="GO" id="GO:0016787">
    <property type="term" value="F:hydrolase activity"/>
    <property type="evidence" value="ECO:0007669"/>
    <property type="project" value="UniProtKB-KW"/>
</dbReference>
<comment type="caution">
    <text evidence="1">The sequence shown here is derived from an EMBL/GenBank/DDBJ whole genome shotgun (WGS) entry which is preliminary data.</text>
</comment>
<dbReference type="Proteomes" id="UP000070458">
    <property type="component" value="Unassembled WGS sequence"/>
</dbReference>
<evidence type="ECO:0000313" key="1">
    <source>
        <dbReference type="EMBL" id="KXT91243.1"/>
    </source>
</evidence>
<dbReference type="AlphaFoldDB" id="A0A139PLX5"/>
<proteinExistence type="predicted"/>
<reference evidence="1 2" key="1">
    <citation type="submission" date="2016-01" db="EMBL/GenBank/DDBJ databases">
        <title>Highly variable Streptococcus oralis are common among viridans streptococci isolated from primates.</title>
        <authorList>
            <person name="Denapaite D."/>
            <person name="Rieger M."/>
            <person name="Koendgen S."/>
            <person name="Brueckner R."/>
            <person name="Ochigava I."/>
            <person name="Kappeler P."/>
            <person name="Maetz-Rensing K."/>
            <person name="Leendertz F."/>
            <person name="Hakenbeck R."/>
        </authorList>
    </citation>
    <scope>NUCLEOTIDE SEQUENCE [LARGE SCALE GENOMIC DNA]</scope>
    <source>
        <strain evidence="1 2">DD26</strain>
    </source>
</reference>
<accession>A0A139PLX5</accession>
<evidence type="ECO:0000313" key="2">
    <source>
        <dbReference type="Proteomes" id="UP000070458"/>
    </source>
</evidence>
<gene>
    <name evidence="1" type="ORF">SMIDD26_01711</name>
</gene>
<protein>
    <submittedName>
        <fullName evidence="1">N-ethylammeline chlorohydrolase</fullName>
    </submittedName>
</protein>
<dbReference type="PATRIC" id="fig|28037.233.peg.2012"/>
<keyword evidence="1" id="KW-0378">Hydrolase</keyword>
<sequence>MKIKKQTRKLAAGCSKQCFEVVDRTDEVSNIYTARRR</sequence>
<name>A0A139PLX5_STRMT</name>
<dbReference type="EMBL" id="LQOD01000402">
    <property type="protein sequence ID" value="KXT91243.1"/>
    <property type="molecule type" value="Genomic_DNA"/>
</dbReference>
<organism evidence="1 2">
    <name type="scientific">Streptococcus mitis</name>
    <dbReference type="NCBI Taxonomy" id="28037"/>
    <lineage>
        <taxon>Bacteria</taxon>
        <taxon>Bacillati</taxon>
        <taxon>Bacillota</taxon>
        <taxon>Bacilli</taxon>
        <taxon>Lactobacillales</taxon>
        <taxon>Streptococcaceae</taxon>
        <taxon>Streptococcus</taxon>
        <taxon>Streptococcus mitis group</taxon>
    </lineage>
</organism>